<reference evidence="3" key="2">
    <citation type="submission" date="2005-09" db="EMBL/GenBank/DDBJ databases">
        <authorList>
            <person name="Mural R.J."/>
            <person name="Li P.W."/>
            <person name="Adams M.D."/>
            <person name="Amanatides P.G."/>
            <person name="Baden-Tillson H."/>
            <person name="Barnstead M."/>
            <person name="Chin S.H."/>
            <person name="Dew I."/>
            <person name="Evans C.A."/>
            <person name="Ferriera S."/>
            <person name="Flanigan M."/>
            <person name="Fosler C."/>
            <person name="Glodek A."/>
            <person name="Gu Z."/>
            <person name="Holt R.A."/>
            <person name="Jennings D."/>
            <person name="Kraft C.L."/>
            <person name="Lu F."/>
            <person name="Nguyen T."/>
            <person name="Nusskern D.R."/>
            <person name="Pfannkoch C.M."/>
            <person name="Sitter C."/>
            <person name="Sutton G.G."/>
            <person name="Venter J.C."/>
            <person name="Wang Z."/>
            <person name="Woodage T."/>
            <person name="Zheng X.H."/>
            <person name="Zhong F."/>
        </authorList>
    </citation>
    <scope>NUCLEOTIDE SEQUENCE</scope>
    <source>
        <strain evidence="3">BN</strain>
    </source>
</reference>
<feature type="compositionally biased region" description="Polar residues" evidence="1">
    <location>
        <begin position="1268"/>
        <end position="1279"/>
    </location>
</feature>
<dbReference type="PANTHER" id="PTHR11139">
    <property type="entry name" value="ATAXIA TELANGIECTASIA MUTATED ATM -RELATED"/>
    <property type="match status" value="1"/>
</dbReference>
<feature type="region of interest" description="Disordered" evidence="1">
    <location>
        <begin position="1861"/>
        <end position="1881"/>
    </location>
</feature>
<gene>
    <name evidence="3" type="primary">Prkdc_predicted</name>
    <name evidence="3" type="ORF">rCG_36663</name>
</gene>
<dbReference type="EMBL" id="CH473999">
    <property type="protein sequence ID" value="EDL77839.1"/>
    <property type="molecule type" value="Genomic_DNA"/>
</dbReference>
<evidence type="ECO:0000313" key="3">
    <source>
        <dbReference type="EMBL" id="EDL77839.1"/>
    </source>
</evidence>
<feature type="compositionally biased region" description="Polar residues" evidence="1">
    <location>
        <begin position="1291"/>
        <end position="1303"/>
    </location>
</feature>
<feature type="compositionally biased region" description="Basic and acidic residues" evidence="1">
    <location>
        <begin position="713"/>
        <end position="729"/>
    </location>
</feature>
<dbReference type="InterPro" id="IPR046803">
    <property type="entry name" value="DNAPKcs_CC1-2"/>
</dbReference>
<dbReference type="PANTHER" id="PTHR11139:SF68">
    <property type="entry name" value="DNA-DEPENDENT PROTEIN KINASE CATALYTIC SUBUNIT"/>
    <property type="match status" value="1"/>
</dbReference>
<keyword evidence="3" id="KW-0808">Transferase</keyword>
<dbReference type="Pfam" id="PF08163">
    <property type="entry name" value="DNAPKcs_CC3"/>
    <property type="match status" value="1"/>
</dbReference>
<dbReference type="GO" id="GO:0006303">
    <property type="term" value="P:double-strand break repair via nonhomologous end joining"/>
    <property type="evidence" value="ECO:0007669"/>
    <property type="project" value="InterPro"/>
</dbReference>
<dbReference type="InterPro" id="IPR012582">
    <property type="entry name" value="DNAPKcs_CC3"/>
</dbReference>
<dbReference type="InterPro" id="IPR045581">
    <property type="entry name" value="DNAPKcs_CC5"/>
</dbReference>
<name>A6JSR8_RAT</name>
<dbReference type="Proteomes" id="UP000234681">
    <property type="component" value="Chromosome 11"/>
</dbReference>
<dbReference type="InterPro" id="IPR011989">
    <property type="entry name" value="ARM-like"/>
</dbReference>
<feature type="region of interest" description="Disordered" evidence="1">
    <location>
        <begin position="1268"/>
        <end position="1303"/>
    </location>
</feature>
<dbReference type="Pfam" id="PF19704">
    <property type="entry name" value="DNAPKcs_CC5"/>
    <property type="match status" value="1"/>
</dbReference>
<proteinExistence type="predicted"/>
<feature type="region of interest" description="Disordered" evidence="1">
    <location>
        <begin position="708"/>
        <end position="729"/>
    </location>
</feature>
<evidence type="ECO:0000259" key="2">
    <source>
        <dbReference type="PROSITE" id="PS51189"/>
    </source>
</evidence>
<reference evidence="3" key="1">
    <citation type="journal article" date="2005" name="Genome Res.">
        <title>Gene and alternative splicing annotation with AIR.</title>
        <authorList>
            <person name="Florea L."/>
            <person name="Di Francesco V."/>
            <person name="Miller J."/>
            <person name="Turner R."/>
            <person name="Yao A."/>
            <person name="Harris M."/>
            <person name="Walenz B."/>
            <person name="Mobarry C."/>
            <person name="Merkulov G.V."/>
            <person name="Charlab R."/>
            <person name="Dew I."/>
            <person name="Deng Z."/>
            <person name="Istrail S."/>
            <person name="Li P."/>
            <person name="Sutton G."/>
        </authorList>
    </citation>
    <scope>NUCLEOTIDE SEQUENCE</scope>
    <source>
        <strain evidence="3">BN</strain>
    </source>
</reference>
<dbReference type="SUPFAM" id="SSF48371">
    <property type="entry name" value="ARM repeat"/>
    <property type="match status" value="1"/>
</dbReference>
<evidence type="ECO:0000256" key="1">
    <source>
        <dbReference type="SAM" id="MobiDB-lite"/>
    </source>
</evidence>
<dbReference type="GO" id="GO:0005634">
    <property type="term" value="C:nucleus"/>
    <property type="evidence" value="ECO:0007669"/>
    <property type="project" value="InterPro"/>
</dbReference>
<dbReference type="PROSITE" id="PS51189">
    <property type="entry name" value="FAT"/>
    <property type="match status" value="1"/>
</dbReference>
<dbReference type="Pfam" id="PF20502">
    <property type="entry name" value="DNAPKcs_CC1-2"/>
    <property type="match status" value="1"/>
</dbReference>
<protein>
    <submittedName>
        <fullName evidence="3">Protein kinase, DNA activated, catalytic polypeptide (Predicted)</fullName>
    </submittedName>
</protein>
<keyword evidence="3" id="KW-0418">Kinase</keyword>
<dbReference type="GO" id="GO:0016301">
    <property type="term" value="F:kinase activity"/>
    <property type="evidence" value="ECO:0007669"/>
    <property type="project" value="UniProtKB-KW"/>
</dbReference>
<dbReference type="SMART" id="SM01344">
    <property type="entry name" value="NUC194"/>
    <property type="match status" value="1"/>
</dbReference>
<organism evidence="3">
    <name type="scientific">Rattus norvegicus</name>
    <name type="common">Rat</name>
    <dbReference type="NCBI Taxonomy" id="10116"/>
    <lineage>
        <taxon>Eukaryota</taxon>
        <taxon>Metazoa</taxon>
        <taxon>Chordata</taxon>
        <taxon>Craniata</taxon>
        <taxon>Vertebrata</taxon>
        <taxon>Euteleostomi</taxon>
        <taxon>Mammalia</taxon>
        <taxon>Eutheria</taxon>
        <taxon>Euarchontoglires</taxon>
        <taxon>Glires</taxon>
        <taxon>Rodentia</taxon>
        <taxon>Myomorpha</taxon>
        <taxon>Muroidea</taxon>
        <taxon>Muridae</taxon>
        <taxon>Murinae</taxon>
        <taxon>Rattus</taxon>
    </lineage>
</organism>
<sequence>MEFTTTLLVTFPEDCKLLEKDLCNTKLMKVLVKMLCEPLSIGFNIGDVQVMNHLPSICVNLLKALRKSPYRDKLETHLKEKVTAQSVEELCAINLCSSAACQERTKLLSLLSACKQLHKAGFSHIISASQSTALNHSIGMRLLSLVYNGIAPAQEKQYLQSLDPSCKSLASGLLELAFAFGGLCEHLVSLLLNSSMLSTQYLGSSQRNISFSHGEYFYSLFPEVINTELLKSLDVTVSRLLESSSDNPKMVSTILNGMLDMSFRDRAVQKHQGLKLATAILQNWRKCDSWWAPDSAPESKTTVLSLLAKMLQIDSTLSFDTNHSSFSEIFTTYANLLADTKLGLHLKGQAVILLPFFTRVTEDRLGDLKHILEKFIVLNFPMKSDEFPPDSLKYNNYVDCMKKFLDALELSQSPMLLQLMTDILCREQQHIMEELFQTTFKRIARRSPCVTQLNLLESVYTMFRKGGLLSDVTQAFVDRSLLTLLWHCDLDTLKEFFSRIVVEAIDVLKSRFTKLNDTFDTQITKKMCYYKMLAVMYSRLLKDDVHSKESKINQAFQGSCVAEGNELTKTLLKLCHDAFTENMAGESQLLEKRRLYHCAAYNCAISLISRVFNELKFYQGFLFSEKPEKNLFIFENLIDLKRCYTFPIEVEVPMERKKKYVEIRKEARDAANGASGNPRYMSSLSYLTESSLSEEMSQFDFSTGVQSYSYSSQDRKPTTGHFQRREHQDSMAQDDIIELEMDELNQHECMAPMTSLIKHMQRNVIAPKGQEGSISKDLPPWMKFLHDKLENASVSLNIRLFLAKLVINTEEVFRPYAKHWLGPLLQLAVCENIGEGIHYMIVEIVATILSWTGLATPTGVPKYEVLANRLLYFLMKYVFHPKRAVFRHNLEIIKTLVECWKECLSIPYRLIFEKFSNKDPNSKDNSVGIQLLGIVVANNLPPYDLKGDITSAMYFEALVNNMSFVKYKEVYAAAAEVLGLILQHVTERKHVIAESVYELVVKQLKQHQNTMEDKFIVCLNKIVKGFPPLADRFLNALFFLLPKFHGVMKTLCLEVVLCRAEAITGLYLQLKSKDFLQVMRHRDDERQKVCLDIIYKMVAKLKPTELRELLNPVVEFVSHPSPTCREQMYNILMWIHDNYRDPESQMDEDSQEIFKLAKDVLIQGLIDENLGLQLIIRNFWSHETRLPSNTLDRLLALNSLYSPKIEVHFLSLATNFLLEMTRMSPDYLNPIFEHPLSECEFQEYTIDPDWRFRSTVLTPMFIETQAFPSTLNTQTQEGSPSDRRQKPGQVRATQQQYDFTPTQTSVERSSFDWLTGSSIDLMADHTVFSSESLSSSLLFSHKKSEKSQRVSWKSVGPDFGTKKLGLPGDEVDNQVKSGTHSQTEILRLRRRFLKDQEKLSLLYAKRGLMEQKLEKDIKSELKMKQDAQVVLYRSYRHGDLPDIQIQHSSLITPLQAVAQKDPIIAKQLFSSLFSGILKEMHKFRTTSEKNIIIQNLLQDFNRFLNTTFLFFPPFVSCIQEISCQHVDLLTLDPAAVRVGCLASLQQPGGIRLLEEALLHLLPKEPPTKRIRGKTCLPPDVLRWMELAKLYRSIGEYDVLHGIFSSELGTKQDTQNALLAEARSDYFQAANLYKEALNKLEWLDGEPTEAEKEFWEMASLDCYNNLSQWKELEYRSTVNIGSENSLDLSKMWSKPFYQETYLPYVIRSKLKLLLQGEDNQSLLTFVDEAMHKELQQMVLELQYSQELSLLYILQDDIDRATYYIKNAIQIFMQNYSSIDVLLYRSRLAKLQSVQTLAEIEEFLNFIRKHGDLSSLGPLRRLLKTWTSRYPDTVTDPMHIWDDIITNRCFFLSKIEERLTVSPGDHSMSVDEDEDSFAREGSEPKEDAHHILQSCRFTMKMKMIESSWKQNNFSLSMKLLKEMHKESKIRESWRMQWIHSFCQLNHCRSHTQSPQEQVLTMLKTITLLDESDISNYLNKNIQAFCDQNILLGTSCRIMADALSREPACLSGLEKSKTESIFALSGSNTENTERVISGLYQRAFHHLSMAVQSAEEETQLSCWGHEAAAERAHAYMTLVGFCDQQLRKNWKDIQHLWWRKC</sequence>
<dbReference type="Gene3D" id="1.25.10.10">
    <property type="entry name" value="Leucine-rich Repeat Variant"/>
    <property type="match status" value="1"/>
</dbReference>
<dbReference type="InterPro" id="IPR016024">
    <property type="entry name" value="ARM-type_fold"/>
</dbReference>
<accession>A6JSR8</accession>
<dbReference type="InterPro" id="IPR014009">
    <property type="entry name" value="PIK_FAT"/>
</dbReference>
<dbReference type="Pfam" id="PF02259">
    <property type="entry name" value="FAT"/>
    <property type="match status" value="1"/>
</dbReference>
<feature type="domain" description="FAT" evidence="2">
    <location>
        <begin position="1566"/>
        <end position="2098"/>
    </location>
</feature>
<dbReference type="InterPro" id="IPR050517">
    <property type="entry name" value="DDR_Repair_Kinase"/>
</dbReference>
<dbReference type="InterPro" id="IPR003151">
    <property type="entry name" value="PIK-rel_kinase_FAT"/>
</dbReference>